<evidence type="ECO:0000259" key="8">
    <source>
        <dbReference type="PROSITE" id="PS51192"/>
    </source>
</evidence>
<evidence type="ECO:0000313" key="12">
    <source>
        <dbReference type="WBParaSite" id="ACAC_0000213001-mRNA-1"/>
    </source>
</evidence>
<evidence type="ECO:0000256" key="6">
    <source>
        <dbReference type="PROSITE-ProRule" id="PRU00552"/>
    </source>
</evidence>
<dbReference type="InterPro" id="IPR014001">
    <property type="entry name" value="Helicase_ATP-bd"/>
</dbReference>
<dbReference type="InterPro" id="IPR011545">
    <property type="entry name" value="DEAD/DEAH_box_helicase_dom"/>
</dbReference>
<keyword evidence="4 7" id="KW-0347">Helicase</keyword>
<evidence type="ECO:0000256" key="1">
    <source>
        <dbReference type="ARBA" id="ARBA00012552"/>
    </source>
</evidence>
<dbReference type="GO" id="GO:0043186">
    <property type="term" value="C:P granule"/>
    <property type="evidence" value="ECO:0007669"/>
    <property type="project" value="UniProtKB-ARBA"/>
</dbReference>
<accession>A0A0K0CX66</accession>
<dbReference type="PANTHER" id="PTHR47959">
    <property type="entry name" value="ATP-DEPENDENT RNA HELICASE RHLE-RELATED"/>
    <property type="match status" value="1"/>
</dbReference>
<dbReference type="GO" id="GO:0003676">
    <property type="term" value="F:nucleic acid binding"/>
    <property type="evidence" value="ECO:0007669"/>
    <property type="project" value="InterPro"/>
</dbReference>
<dbReference type="PROSITE" id="PS51192">
    <property type="entry name" value="HELICASE_ATP_BIND_1"/>
    <property type="match status" value="1"/>
</dbReference>
<dbReference type="GO" id="GO:0003724">
    <property type="term" value="F:RNA helicase activity"/>
    <property type="evidence" value="ECO:0007669"/>
    <property type="project" value="UniProtKB-EC"/>
</dbReference>
<evidence type="ECO:0000256" key="2">
    <source>
        <dbReference type="ARBA" id="ARBA00022741"/>
    </source>
</evidence>
<evidence type="ECO:0000259" key="10">
    <source>
        <dbReference type="PROSITE" id="PS51195"/>
    </source>
</evidence>
<dbReference type="Proteomes" id="UP000035642">
    <property type="component" value="Unassembled WGS sequence"/>
</dbReference>
<dbReference type="InterPro" id="IPR001650">
    <property type="entry name" value="Helicase_C-like"/>
</dbReference>
<dbReference type="PANTHER" id="PTHR47959:SF1">
    <property type="entry name" value="ATP-DEPENDENT RNA HELICASE DBPA"/>
    <property type="match status" value="1"/>
</dbReference>
<sequence length="626" mass="71132">MEFQEFIEVDDYSCRTDDVKTQGSFESLMISPSTIVNLRNRGYRIPSPVQMKAIPTGLTGLDMLVQAKSGTGKTLVFSILAVENLNLQSSEVQKMIIAPTREIATQIKDTIKMIAHFKTRIALLVGGTPVHLDVQALKRGAHIVVGTAGRICQMVQNGNLNMDCIDLFVLDEADKLMDDCFQKDINYLFSALPPSRQVAVFSATYPRDLDKLLAKFMRDASLVRLNSGDVQLIGIKQYVVMCSEPALDLVLRLLKSVHFNQALIFCNHHQQCEPTCVHLEDAGFLSACISAQLPQTQRDAVIEKLKQNKLKVLVSTDLTARGIDAVNVDLVINLGSAVNVETYFHRIGRAARFGGYGAAVTLLSDFREASRFKTIALEGDLNVRILDSKRIPPDLTTNQTYFESCTHFKVGHGSNSEIRETANSKTSSICLSYIFLSILSFQGRVKFRFVPSFQKKKRFFYMRGELLKIRESLNEATWRDYALSRFDMSHDPFLPCDQILDRQKKKLNKTCLVWLIVLKIFKVWLSYAKARWDTSEEPFQLDQYMRCSFEEQLRRQRQLEKKQRSRLKAQLEKPKILAFARTYSKMPVCETSFDSFCDRINNDFQEYRKKQGLTSCGLGPVVSGIY</sequence>
<keyword evidence="11" id="KW-1185">Reference proteome</keyword>
<dbReference type="InterPro" id="IPR050079">
    <property type="entry name" value="DEAD_box_RNA_helicase"/>
</dbReference>
<dbReference type="PROSITE" id="PS00039">
    <property type="entry name" value="DEAD_ATP_HELICASE"/>
    <property type="match status" value="1"/>
</dbReference>
<keyword evidence="3 7" id="KW-0378">Hydrolase</keyword>
<dbReference type="STRING" id="6313.A0A0K0CX66"/>
<dbReference type="EC" id="3.6.4.13" evidence="1"/>
<evidence type="ECO:0000256" key="7">
    <source>
        <dbReference type="RuleBase" id="RU000492"/>
    </source>
</evidence>
<name>A0A0K0CX66_ANGCA</name>
<evidence type="ECO:0000259" key="9">
    <source>
        <dbReference type="PROSITE" id="PS51194"/>
    </source>
</evidence>
<reference evidence="11" key="1">
    <citation type="submission" date="2012-09" db="EMBL/GenBank/DDBJ databases">
        <authorList>
            <person name="Martin A.A."/>
        </authorList>
    </citation>
    <scope>NUCLEOTIDE SEQUENCE</scope>
</reference>
<dbReference type="InterPro" id="IPR000629">
    <property type="entry name" value="RNA-helicase_DEAD-box_CS"/>
</dbReference>
<dbReference type="AlphaFoldDB" id="A0A0K0CX66"/>
<evidence type="ECO:0000256" key="3">
    <source>
        <dbReference type="ARBA" id="ARBA00022801"/>
    </source>
</evidence>
<keyword evidence="5 7" id="KW-0067">ATP-binding</keyword>
<dbReference type="InterPro" id="IPR027417">
    <property type="entry name" value="P-loop_NTPase"/>
</dbReference>
<dbReference type="Pfam" id="PF00271">
    <property type="entry name" value="Helicase_C"/>
    <property type="match status" value="1"/>
</dbReference>
<evidence type="ECO:0000313" key="11">
    <source>
        <dbReference type="Proteomes" id="UP000035642"/>
    </source>
</evidence>
<dbReference type="GO" id="GO:0016787">
    <property type="term" value="F:hydrolase activity"/>
    <property type="evidence" value="ECO:0007669"/>
    <property type="project" value="UniProtKB-KW"/>
</dbReference>
<comment type="similarity">
    <text evidence="7">Belongs to the DEAD box helicase family.</text>
</comment>
<dbReference type="GO" id="GO:0005524">
    <property type="term" value="F:ATP binding"/>
    <property type="evidence" value="ECO:0007669"/>
    <property type="project" value="UniProtKB-KW"/>
</dbReference>
<dbReference type="SMART" id="SM00487">
    <property type="entry name" value="DEXDc"/>
    <property type="match status" value="1"/>
</dbReference>
<dbReference type="WBParaSite" id="ACAC_0000213001-mRNA-1">
    <property type="protein sequence ID" value="ACAC_0000213001-mRNA-1"/>
    <property type="gene ID" value="ACAC_0000213001"/>
</dbReference>
<reference evidence="12" key="2">
    <citation type="submission" date="2017-02" db="UniProtKB">
        <authorList>
            <consortium name="WormBaseParasite"/>
        </authorList>
    </citation>
    <scope>IDENTIFICATION</scope>
</reference>
<feature type="domain" description="Helicase C-terminal" evidence="9">
    <location>
        <begin position="249"/>
        <end position="399"/>
    </location>
</feature>
<organism evidence="11 12">
    <name type="scientific">Angiostrongylus cantonensis</name>
    <name type="common">Rat lungworm</name>
    <dbReference type="NCBI Taxonomy" id="6313"/>
    <lineage>
        <taxon>Eukaryota</taxon>
        <taxon>Metazoa</taxon>
        <taxon>Ecdysozoa</taxon>
        <taxon>Nematoda</taxon>
        <taxon>Chromadorea</taxon>
        <taxon>Rhabditida</taxon>
        <taxon>Rhabditina</taxon>
        <taxon>Rhabditomorpha</taxon>
        <taxon>Strongyloidea</taxon>
        <taxon>Metastrongylidae</taxon>
        <taxon>Angiostrongylus</taxon>
    </lineage>
</organism>
<keyword evidence="2 7" id="KW-0547">Nucleotide-binding</keyword>
<evidence type="ECO:0000256" key="5">
    <source>
        <dbReference type="ARBA" id="ARBA00022840"/>
    </source>
</evidence>
<dbReference type="InterPro" id="IPR014014">
    <property type="entry name" value="RNA_helicase_DEAD_Q_motif"/>
</dbReference>
<dbReference type="PROSITE" id="PS51194">
    <property type="entry name" value="HELICASE_CTER"/>
    <property type="match status" value="1"/>
</dbReference>
<evidence type="ECO:0000256" key="4">
    <source>
        <dbReference type="ARBA" id="ARBA00022806"/>
    </source>
</evidence>
<dbReference type="SUPFAM" id="SSF52540">
    <property type="entry name" value="P-loop containing nucleoside triphosphate hydrolases"/>
    <property type="match status" value="1"/>
</dbReference>
<feature type="short sequence motif" description="Q motif" evidence="6">
    <location>
        <begin position="23"/>
        <end position="51"/>
    </location>
</feature>
<dbReference type="SMART" id="SM00490">
    <property type="entry name" value="HELICc"/>
    <property type="match status" value="1"/>
</dbReference>
<feature type="domain" description="DEAD-box RNA helicase Q" evidence="10">
    <location>
        <begin position="23"/>
        <end position="51"/>
    </location>
</feature>
<dbReference type="CDD" id="cd18787">
    <property type="entry name" value="SF2_C_DEAD"/>
    <property type="match status" value="1"/>
</dbReference>
<dbReference type="GO" id="GO:0005829">
    <property type="term" value="C:cytosol"/>
    <property type="evidence" value="ECO:0007669"/>
    <property type="project" value="TreeGrafter"/>
</dbReference>
<dbReference type="PROSITE" id="PS51195">
    <property type="entry name" value="Q_MOTIF"/>
    <property type="match status" value="1"/>
</dbReference>
<dbReference type="Pfam" id="PF00270">
    <property type="entry name" value="DEAD"/>
    <property type="match status" value="1"/>
</dbReference>
<dbReference type="Gene3D" id="3.40.50.300">
    <property type="entry name" value="P-loop containing nucleotide triphosphate hydrolases"/>
    <property type="match status" value="2"/>
</dbReference>
<feature type="domain" description="Helicase ATP-binding" evidence="8">
    <location>
        <begin position="54"/>
        <end position="223"/>
    </location>
</feature>
<protein>
    <recommendedName>
        <fullName evidence="1">RNA helicase</fullName>
        <ecNumber evidence="1">3.6.4.13</ecNumber>
    </recommendedName>
</protein>
<proteinExistence type="inferred from homology"/>